<reference evidence="1 2" key="1">
    <citation type="submission" date="2024-04" db="EMBL/GenBank/DDBJ databases">
        <title>Tritrichomonas musculus Genome.</title>
        <authorList>
            <person name="Alves-Ferreira E."/>
            <person name="Grigg M."/>
            <person name="Lorenzi H."/>
            <person name="Galac M."/>
        </authorList>
    </citation>
    <scope>NUCLEOTIDE SEQUENCE [LARGE SCALE GENOMIC DNA]</scope>
    <source>
        <strain evidence="1 2">EAF2021</strain>
    </source>
</reference>
<dbReference type="Gene3D" id="1.25.10.10">
    <property type="entry name" value="Leucine-rich Repeat Variant"/>
    <property type="match status" value="1"/>
</dbReference>
<dbReference type="EMBL" id="JAPFFF010000009">
    <property type="protein sequence ID" value="KAK8882188.1"/>
    <property type="molecule type" value="Genomic_DNA"/>
</dbReference>
<keyword evidence="2" id="KW-1185">Reference proteome</keyword>
<dbReference type="InterPro" id="IPR016024">
    <property type="entry name" value="ARM-type_fold"/>
</dbReference>
<accession>A0ABR2JTR0</accession>
<gene>
    <name evidence="1" type="ORF">M9Y10_044828</name>
</gene>
<dbReference type="SUPFAM" id="SSF48371">
    <property type="entry name" value="ARM repeat"/>
    <property type="match status" value="1"/>
</dbReference>
<name>A0ABR2JTR0_9EUKA</name>
<dbReference type="Proteomes" id="UP001470230">
    <property type="component" value="Unassembled WGS sequence"/>
</dbReference>
<protein>
    <submittedName>
        <fullName evidence="1">Uncharacterized protein</fullName>
    </submittedName>
</protein>
<proteinExistence type="predicted"/>
<evidence type="ECO:0000313" key="2">
    <source>
        <dbReference type="Proteomes" id="UP001470230"/>
    </source>
</evidence>
<sequence length="475" mass="53741">MFNVHDQDERLNIAFHSSYEITANDPAIIAAQKQIASASEKDILSGVLTLHSLLVTQEDVCLQFINDQTIQRLIELVKSTDSDFQIKNQILGFVSSLCKVEKTFTHKFWHNELQTVLIAIISEDSPSVLLTPPIEILSEMANWTKISFNILINNFNLINILLRKLTLPLSIPDQYGVLNGLSSLLGSKWPKSDAYVIEIIKALYSLLANSNLNDQILGKTFKVISLALGTSNEDEDEPVSAQNDPILQNIDLRPLCQSAVELLQTRKRGQTQVEIIEFMCNAVYRSDEIANIFLELNTLDIFHKLCRLASEDSIIQTLITVSNCLISSPNTNNFLFNSKYLNDAAQYLHYGTQKIKIEALRMFNNIIFLKSRFFNATFARNVLEKYDILDVLGDFLHIDESDSASMLILCTCLNCIYSSIVIYQTTGCEMPSPPIQLMLEESNYEEMMKLSEFNELTIQELATLIKNEVKPFVPS</sequence>
<comment type="caution">
    <text evidence="1">The sequence shown here is derived from an EMBL/GenBank/DDBJ whole genome shotgun (WGS) entry which is preliminary data.</text>
</comment>
<evidence type="ECO:0000313" key="1">
    <source>
        <dbReference type="EMBL" id="KAK8882188.1"/>
    </source>
</evidence>
<organism evidence="1 2">
    <name type="scientific">Tritrichomonas musculus</name>
    <dbReference type="NCBI Taxonomy" id="1915356"/>
    <lineage>
        <taxon>Eukaryota</taxon>
        <taxon>Metamonada</taxon>
        <taxon>Parabasalia</taxon>
        <taxon>Tritrichomonadida</taxon>
        <taxon>Tritrichomonadidae</taxon>
        <taxon>Tritrichomonas</taxon>
    </lineage>
</organism>
<dbReference type="InterPro" id="IPR011989">
    <property type="entry name" value="ARM-like"/>
</dbReference>